<dbReference type="WBParaSite" id="DME_0000804701-mRNA-1">
    <property type="protein sequence ID" value="DME_0000804701-mRNA-1"/>
    <property type="gene ID" value="DME_0000804701"/>
</dbReference>
<dbReference type="GO" id="GO:0035999">
    <property type="term" value="P:tetrahydrofolate interconversion"/>
    <property type="evidence" value="ECO:0007669"/>
    <property type="project" value="UniProtKB-UniPathway"/>
</dbReference>
<dbReference type="InterPro" id="IPR003171">
    <property type="entry name" value="Mehydrof_redctse-like"/>
</dbReference>
<dbReference type="GO" id="GO:0009086">
    <property type="term" value="P:methionine biosynthetic process"/>
    <property type="evidence" value="ECO:0007669"/>
    <property type="project" value="TreeGrafter"/>
</dbReference>
<keyword evidence="4" id="KW-0285">Flavoprotein</keyword>
<reference evidence="11" key="1">
    <citation type="submission" date="2017-02" db="UniProtKB">
        <authorList>
            <consortium name="WormBaseParasite"/>
        </authorList>
    </citation>
    <scope>IDENTIFICATION</scope>
</reference>
<evidence type="ECO:0000313" key="8">
    <source>
        <dbReference type="EMBL" id="VDN52199.1"/>
    </source>
</evidence>
<proteinExistence type="inferred from homology"/>
<dbReference type="EMBL" id="UYYG01000048">
    <property type="protein sequence ID" value="VDN52199.1"/>
    <property type="molecule type" value="Genomic_DNA"/>
</dbReference>
<dbReference type="GO" id="GO:0071949">
    <property type="term" value="F:FAD binding"/>
    <property type="evidence" value="ECO:0007669"/>
    <property type="project" value="TreeGrafter"/>
</dbReference>
<dbReference type="Pfam" id="PF02219">
    <property type="entry name" value="MTHFR"/>
    <property type="match status" value="1"/>
</dbReference>
<dbReference type="Gene3D" id="3.20.20.220">
    <property type="match status" value="1"/>
</dbReference>
<dbReference type="STRING" id="318479.A0A0N4UK24"/>
<evidence type="ECO:0000256" key="1">
    <source>
        <dbReference type="ARBA" id="ARBA00001974"/>
    </source>
</evidence>
<dbReference type="GO" id="GO:0005829">
    <property type="term" value="C:cytosol"/>
    <property type="evidence" value="ECO:0007669"/>
    <property type="project" value="TreeGrafter"/>
</dbReference>
<keyword evidence="5" id="KW-0274">FAD</keyword>
<reference evidence="8 10" key="2">
    <citation type="submission" date="2018-11" db="EMBL/GenBank/DDBJ databases">
        <authorList>
            <consortium name="Pathogen Informatics"/>
        </authorList>
    </citation>
    <scope>NUCLEOTIDE SEQUENCE [LARGE SCALE GENOMIC DNA]</scope>
</reference>
<dbReference type="UniPathway" id="UPA00193"/>
<gene>
    <name evidence="8" type="ORF">DME_LOCUS2172</name>
</gene>
<evidence type="ECO:0000313" key="11">
    <source>
        <dbReference type="WBParaSite" id="DME_0000804701-mRNA-1"/>
    </source>
</evidence>
<keyword evidence="10" id="KW-1185">Reference proteome</keyword>
<dbReference type="Proteomes" id="UP000038040">
    <property type="component" value="Unplaced"/>
</dbReference>
<dbReference type="Proteomes" id="UP000274756">
    <property type="component" value="Unassembled WGS sequence"/>
</dbReference>
<protein>
    <submittedName>
        <fullName evidence="11">Methylenetetrahydrofolate reductase [NAD(P)H]</fullName>
    </submittedName>
</protein>
<name>A0A0N4UK24_DRAME</name>
<evidence type="ECO:0000313" key="9">
    <source>
        <dbReference type="Proteomes" id="UP000038040"/>
    </source>
</evidence>
<comment type="pathway">
    <text evidence="2 7">One-carbon metabolism; tetrahydrofolate interconversion.</text>
</comment>
<comment type="cofactor">
    <cofactor evidence="1">
        <name>FAD</name>
        <dbReference type="ChEBI" id="CHEBI:57692"/>
    </cofactor>
</comment>
<dbReference type="SUPFAM" id="SSF51730">
    <property type="entry name" value="FAD-linked oxidoreductase"/>
    <property type="match status" value="1"/>
</dbReference>
<organism evidence="9 11">
    <name type="scientific">Dracunculus medinensis</name>
    <name type="common">Guinea worm</name>
    <dbReference type="NCBI Taxonomy" id="318479"/>
    <lineage>
        <taxon>Eukaryota</taxon>
        <taxon>Metazoa</taxon>
        <taxon>Ecdysozoa</taxon>
        <taxon>Nematoda</taxon>
        <taxon>Chromadorea</taxon>
        <taxon>Rhabditida</taxon>
        <taxon>Spirurina</taxon>
        <taxon>Dracunculoidea</taxon>
        <taxon>Dracunculidae</taxon>
        <taxon>Dracunculus</taxon>
    </lineage>
</organism>
<evidence type="ECO:0000313" key="10">
    <source>
        <dbReference type="Proteomes" id="UP000274756"/>
    </source>
</evidence>
<evidence type="ECO:0000256" key="7">
    <source>
        <dbReference type="RuleBase" id="RU004254"/>
    </source>
</evidence>
<dbReference type="InterPro" id="IPR029041">
    <property type="entry name" value="FAD-linked_oxidoreductase-like"/>
</dbReference>
<dbReference type="PANTHER" id="PTHR45754">
    <property type="entry name" value="METHYLENETETRAHYDROFOLATE REDUCTASE"/>
    <property type="match status" value="1"/>
</dbReference>
<comment type="similarity">
    <text evidence="3">Belongs to the methylenetetrahydrofolate reductase family.</text>
</comment>
<dbReference type="GO" id="GO:0004489">
    <property type="term" value="F:methylenetetrahydrofolate reductase [NAD(P)H] activity"/>
    <property type="evidence" value="ECO:0007669"/>
    <property type="project" value="InterPro"/>
</dbReference>
<evidence type="ECO:0000256" key="6">
    <source>
        <dbReference type="ARBA" id="ARBA00023002"/>
    </source>
</evidence>
<evidence type="ECO:0000256" key="4">
    <source>
        <dbReference type="ARBA" id="ARBA00022630"/>
    </source>
</evidence>
<dbReference type="OrthoDB" id="16284at2759"/>
<evidence type="ECO:0000256" key="3">
    <source>
        <dbReference type="ARBA" id="ARBA00006743"/>
    </source>
</evidence>
<evidence type="ECO:0000256" key="2">
    <source>
        <dbReference type="ARBA" id="ARBA00004777"/>
    </source>
</evidence>
<sequence>MPESPLEIQNDEQIIYRYRAIDMIRWIREEFDDYFTIACADAPSYAADILYLKSKIEAGANFVITQLFFEVEVFEKFIRDCREIGITVPIIPGILPIQV</sequence>
<dbReference type="PANTHER" id="PTHR45754:SF3">
    <property type="entry name" value="METHYLENETETRAHYDROFOLATE REDUCTASE (NADPH)"/>
    <property type="match status" value="1"/>
</dbReference>
<accession>A0A0N4UK24</accession>
<dbReference type="AlphaFoldDB" id="A0A0N4UK24"/>
<evidence type="ECO:0000256" key="5">
    <source>
        <dbReference type="ARBA" id="ARBA00022827"/>
    </source>
</evidence>
<keyword evidence="6" id="KW-0560">Oxidoreductase</keyword>